<dbReference type="Proteomes" id="UP000287166">
    <property type="component" value="Unassembled WGS sequence"/>
</dbReference>
<sequence length="335" mass="38373">MLKYPTPNTEFTPTDYQAAFREECLHFQDPLPTVPFFIVDPFLVCKHQRIHREVAYRGGVGKYNASSSMWTQLDSQEEPPHLPPQRHSRLVEGLPPIRRSARLRQLLNYAEEGVSAAPEQHVAVHALRRKRTEDDADDVAYVPLRTSARSAEPSRRNKRRRVAALSDESDGAPSTSKRNSFSEGKRQAGAKNIRVWRCPYHGCTKVWSSGNPKHRERERRKHLATHWEKDVSSKWKCPGCDAHFTRSYTLTKHCNVFSQCLEAAQYRLSNGNINTKEYIDGADPWDSLEGVKCLCFPLPEDNDKFEAELARLLLKHKLTGEEICVHGHVHRSCHS</sequence>
<accession>A0A401H2I1</accession>
<name>A0A401H2I1_9APHY</name>
<dbReference type="GeneID" id="38785487"/>
<evidence type="ECO:0000313" key="3">
    <source>
        <dbReference type="Proteomes" id="UP000287166"/>
    </source>
</evidence>
<keyword evidence="3" id="KW-1185">Reference proteome</keyword>
<dbReference type="RefSeq" id="XP_027619483.1">
    <property type="nucleotide sequence ID" value="XM_027763682.1"/>
</dbReference>
<feature type="region of interest" description="Disordered" evidence="1">
    <location>
        <begin position="145"/>
        <end position="188"/>
    </location>
</feature>
<organism evidence="2 3">
    <name type="scientific">Sparassis crispa</name>
    <dbReference type="NCBI Taxonomy" id="139825"/>
    <lineage>
        <taxon>Eukaryota</taxon>
        <taxon>Fungi</taxon>
        <taxon>Dikarya</taxon>
        <taxon>Basidiomycota</taxon>
        <taxon>Agaricomycotina</taxon>
        <taxon>Agaricomycetes</taxon>
        <taxon>Polyporales</taxon>
        <taxon>Sparassidaceae</taxon>
        <taxon>Sparassis</taxon>
    </lineage>
</organism>
<dbReference type="AlphaFoldDB" id="A0A401H2I1"/>
<proteinExistence type="predicted"/>
<comment type="caution">
    <text evidence="2">The sequence shown here is derived from an EMBL/GenBank/DDBJ whole genome shotgun (WGS) entry which is preliminary data.</text>
</comment>
<dbReference type="InParanoid" id="A0A401H2I1"/>
<reference evidence="2 3" key="1">
    <citation type="journal article" date="2018" name="Sci. Rep.">
        <title>Genome sequence of the cauliflower mushroom Sparassis crispa (Hanabiratake) and its association with beneficial usage.</title>
        <authorList>
            <person name="Kiyama R."/>
            <person name="Furutani Y."/>
            <person name="Kawaguchi K."/>
            <person name="Nakanishi T."/>
        </authorList>
    </citation>
    <scope>NUCLEOTIDE SEQUENCE [LARGE SCALE GENOMIC DNA]</scope>
</reference>
<protein>
    <submittedName>
        <fullName evidence="2">Uncharacterized protein</fullName>
    </submittedName>
</protein>
<feature type="compositionally biased region" description="Polar residues" evidence="1">
    <location>
        <begin position="172"/>
        <end position="182"/>
    </location>
</feature>
<evidence type="ECO:0000313" key="2">
    <source>
        <dbReference type="EMBL" id="GBE88570.1"/>
    </source>
</evidence>
<dbReference type="EMBL" id="BFAD01000013">
    <property type="protein sequence ID" value="GBE88570.1"/>
    <property type="molecule type" value="Genomic_DNA"/>
</dbReference>
<evidence type="ECO:0000256" key="1">
    <source>
        <dbReference type="SAM" id="MobiDB-lite"/>
    </source>
</evidence>
<gene>
    <name evidence="2" type="ORF">SCP_1303870</name>
</gene>